<dbReference type="InterPro" id="IPR036206">
    <property type="entry name" value="ThiamineP_synth_sf"/>
</dbReference>
<feature type="domain" description="Thiamine phosphate synthase/TenI" evidence="1">
    <location>
        <begin position="71"/>
        <end position="148"/>
    </location>
</feature>
<dbReference type="Proteomes" id="UP000515861">
    <property type="component" value="Chromosome"/>
</dbReference>
<dbReference type="Gene3D" id="3.20.20.70">
    <property type="entry name" value="Aldolase class I"/>
    <property type="match status" value="1"/>
</dbReference>
<keyword evidence="3" id="KW-1185">Reference proteome</keyword>
<protein>
    <submittedName>
        <fullName evidence="2">Thiamine phosphate synthase</fullName>
    </submittedName>
</protein>
<dbReference type="GO" id="GO:0009228">
    <property type="term" value="P:thiamine biosynthetic process"/>
    <property type="evidence" value="ECO:0007669"/>
    <property type="project" value="UniProtKB-KW"/>
</dbReference>
<name>A0A7G9L0D7_9SPHN</name>
<proteinExistence type="predicted"/>
<dbReference type="KEGG" id="ssau:H8M03_08585"/>
<dbReference type="InterPro" id="IPR022998">
    <property type="entry name" value="ThiamineP_synth_TenI"/>
</dbReference>
<evidence type="ECO:0000313" key="2">
    <source>
        <dbReference type="EMBL" id="QNM82086.1"/>
    </source>
</evidence>
<organism evidence="2 3">
    <name type="scientific">Sphingomonas sabuli</name>
    <dbReference type="NCBI Taxonomy" id="2764186"/>
    <lineage>
        <taxon>Bacteria</taxon>
        <taxon>Pseudomonadati</taxon>
        <taxon>Pseudomonadota</taxon>
        <taxon>Alphaproteobacteria</taxon>
        <taxon>Sphingomonadales</taxon>
        <taxon>Sphingomonadaceae</taxon>
        <taxon>Sphingomonas</taxon>
    </lineage>
</organism>
<evidence type="ECO:0000313" key="3">
    <source>
        <dbReference type="Proteomes" id="UP000515861"/>
    </source>
</evidence>
<sequence length="161" mass="17601">MSTRHPLPRQWLVIAPRTPDPLAAAARMPRGSGILIVDACLARADRVTLRRIARRRGLLVVEDDGDRVARVHSMRELRRAGSRRTKWIFLSPLFPTASHPGAAPLPLMRAATLARLAAVPVVALGGMRARRFARVHRLGFAGWAGIDAYAGKGRAVRRAPA</sequence>
<accession>A0A7G9L0D7</accession>
<gene>
    <name evidence="2" type="ORF">H8M03_08585</name>
</gene>
<dbReference type="SUPFAM" id="SSF51391">
    <property type="entry name" value="Thiamin phosphate synthase"/>
    <property type="match status" value="1"/>
</dbReference>
<dbReference type="EMBL" id="CP060697">
    <property type="protein sequence ID" value="QNM82086.1"/>
    <property type="molecule type" value="Genomic_DNA"/>
</dbReference>
<dbReference type="Pfam" id="PF02581">
    <property type="entry name" value="TMP-TENI"/>
    <property type="match status" value="1"/>
</dbReference>
<dbReference type="AlphaFoldDB" id="A0A7G9L0D7"/>
<evidence type="ECO:0000259" key="1">
    <source>
        <dbReference type="Pfam" id="PF02581"/>
    </source>
</evidence>
<dbReference type="RefSeq" id="WP_187479041.1">
    <property type="nucleotide sequence ID" value="NZ_CP060697.1"/>
</dbReference>
<reference evidence="2 3" key="1">
    <citation type="submission" date="2020-08" db="EMBL/GenBank/DDBJ databases">
        <title>Sphingomonas sp. sand1-3 16S ribosomal RNA gene Genome sequencing and assembly.</title>
        <authorList>
            <person name="Kang M."/>
        </authorList>
    </citation>
    <scope>NUCLEOTIDE SEQUENCE [LARGE SCALE GENOMIC DNA]</scope>
    <source>
        <strain evidence="3">sand1-3</strain>
    </source>
</reference>
<dbReference type="InterPro" id="IPR013785">
    <property type="entry name" value="Aldolase_TIM"/>
</dbReference>